<feature type="compositionally biased region" description="Gly residues" evidence="1">
    <location>
        <begin position="324"/>
        <end position="335"/>
    </location>
</feature>
<evidence type="ECO:0000256" key="2">
    <source>
        <dbReference type="SAM" id="Phobius"/>
    </source>
</evidence>
<dbReference type="Gene3D" id="2.30.30.830">
    <property type="match status" value="1"/>
</dbReference>
<evidence type="ECO:0000313" key="3">
    <source>
        <dbReference type="EMBL" id="MBC3474573.1"/>
    </source>
</evidence>
<dbReference type="InterPro" id="IPR007446">
    <property type="entry name" value="PilP"/>
</dbReference>
<dbReference type="Pfam" id="PF04350">
    <property type="entry name" value="PilO"/>
    <property type="match status" value="1"/>
</dbReference>
<feature type="transmembrane region" description="Helical" evidence="2">
    <location>
        <begin position="21"/>
        <end position="40"/>
    </location>
</feature>
<dbReference type="Gene3D" id="3.30.70.60">
    <property type="match status" value="1"/>
</dbReference>
<dbReference type="InterPro" id="IPR007445">
    <property type="entry name" value="PilO"/>
</dbReference>
<accession>A0ABR6V252</accession>
<keyword evidence="2" id="KW-1133">Transmembrane helix</keyword>
<keyword evidence="2" id="KW-0812">Transmembrane</keyword>
<keyword evidence="4" id="KW-1185">Reference proteome</keyword>
<dbReference type="Pfam" id="PF04351">
    <property type="entry name" value="PilP"/>
    <property type="match status" value="1"/>
</dbReference>
<dbReference type="Proteomes" id="UP000628086">
    <property type="component" value="Unassembled WGS sequence"/>
</dbReference>
<sequence>MRRLQAVDWQGLVGRSTAFRVLVPVGLALTVLMLGGLLRWPELRERQGLQLARHAQLEQEHRSRVGQLQTLAGAQEALSDAERRLDQARWSLAAGEGMSDLLDRLVTSGHTQGLHIEQLDVLDHVMQAGYRQTPLNVQVVGRYSAVRQWLDDWLGQVRLLRPADMTLSAVEGRPGMLRLRLQVHTYHAEAPEPANEWLAQIPAKAQPLAPVVDPFAAWSSRSPRVGLEGMPLAQLEMVGSLARGHTYEALLLAAGQLHRVRAGDRLGRDEGIVVRIDERSTQVRERLYLGGAWQARTVVLAMRKRLEEGSREDDEMPVEVDRGGVVGSPAGHGGA</sequence>
<proteinExistence type="predicted"/>
<evidence type="ECO:0000313" key="4">
    <source>
        <dbReference type="Proteomes" id="UP000628086"/>
    </source>
</evidence>
<organism evidence="3 4">
    <name type="scientific">Pseudomonas taiwanensis</name>
    <dbReference type="NCBI Taxonomy" id="470150"/>
    <lineage>
        <taxon>Bacteria</taxon>
        <taxon>Pseudomonadati</taxon>
        <taxon>Pseudomonadota</taxon>
        <taxon>Gammaproteobacteria</taxon>
        <taxon>Pseudomonadales</taxon>
        <taxon>Pseudomonadaceae</taxon>
        <taxon>Pseudomonas</taxon>
    </lineage>
</organism>
<dbReference type="EMBL" id="JABWRS010000002">
    <property type="protein sequence ID" value="MBC3474573.1"/>
    <property type="molecule type" value="Genomic_DNA"/>
</dbReference>
<protein>
    <submittedName>
        <fullName evidence="3">Pilus assembly protein PilP</fullName>
    </submittedName>
</protein>
<keyword evidence="2" id="KW-0472">Membrane</keyword>
<gene>
    <name evidence="3" type="ORF">HU747_03075</name>
</gene>
<name>A0ABR6V252_9PSED</name>
<reference evidence="3 4" key="1">
    <citation type="journal article" date="2020" name="Microorganisms">
        <title>Reliable Identification of Environmental Pseudomonas Isolates Using the rpoD Gene.</title>
        <authorList>
            <consortium name="The Broad Institute Genome Sequencing Platform"/>
            <person name="Girard L."/>
            <person name="Lood C."/>
            <person name="Rokni-Zadeh H."/>
            <person name="van Noort V."/>
            <person name="Lavigne R."/>
            <person name="De Mot R."/>
        </authorList>
    </citation>
    <scope>NUCLEOTIDE SEQUENCE [LARGE SCALE GENOMIC DNA]</scope>
    <source>
        <strain evidence="3 4">RW7P2</strain>
    </source>
</reference>
<dbReference type="InterPro" id="IPR014717">
    <property type="entry name" value="Transl_elong_EF1B/ribsomal_bS6"/>
</dbReference>
<evidence type="ECO:0000256" key="1">
    <source>
        <dbReference type="SAM" id="MobiDB-lite"/>
    </source>
</evidence>
<comment type="caution">
    <text evidence="3">The sequence shown here is derived from an EMBL/GenBank/DDBJ whole genome shotgun (WGS) entry which is preliminary data.</text>
</comment>
<feature type="region of interest" description="Disordered" evidence="1">
    <location>
        <begin position="310"/>
        <end position="335"/>
    </location>
</feature>